<accession>A0A0R3Q0Z1</accession>
<evidence type="ECO:0000313" key="4">
    <source>
        <dbReference type="WBParaSite" id="ACOC_0001263401-mRNA-1"/>
    </source>
</evidence>
<evidence type="ECO:0000256" key="1">
    <source>
        <dbReference type="SAM" id="Phobius"/>
    </source>
</evidence>
<reference evidence="4" key="1">
    <citation type="submission" date="2017-02" db="UniProtKB">
        <authorList>
            <consortium name="WormBaseParasite"/>
        </authorList>
    </citation>
    <scope>IDENTIFICATION</scope>
</reference>
<protein>
    <submittedName>
        <fullName evidence="2 4">Uncharacterized protein</fullName>
    </submittedName>
</protein>
<evidence type="ECO:0000313" key="3">
    <source>
        <dbReference type="Proteomes" id="UP000267027"/>
    </source>
</evidence>
<gene>
    <name evidence="2" type="ORF">ACOC_LOCUS12635</name>
</gene>
<keyword evidence="1" id="KW-1133">Transmembrane helix</keyword>
<name>A0A0R3Q0Z1_ANGCS</name>
<dbReference type="Proteomes" id="UP000267027">
    <property type="component" value="Unassembled WGS sequence"/>
</dbReference>
<sequence>MANGADQQQPEASTVPCSCTFSTAMKYQKMKDHFRIVVQKRSVQQIDQDEHLQTNHEHFSTSAVERENALKVLEIWLREDVIRPTNSSVRDSPPLFSDSAKITYTMNPDRDHRQVAFLVSAFAFFSFLEEAELHDIALSRLLTIMNIPVLEELVAVPRQPTVRIQSPIVPWFQIARTCAPALHFQSSGKPDIKGIHEWAKLALGVVSERYALITHRGSSPLIPTDYFVVLVAIVKQLLGIQFKYLYLIIPQHMRDHLSNVVQFLEKTTGTDSSTKFIGICITAWPLIFWDNGSCFMSVLCLISRKAIAKAVYFFLIKLFFVVVFIGQRHHSFRMSVCHFKL</sequence>
<dbReference type="WBParaSite" id="ACOC_0001263401-mRNA-1">
    <property type="protein sequence ID" value="ACOC_0001263401-mRNA-1"/>
    <property type="gene ID" value="ACOC_0001263401"/>
</dbReference>
<dbReference type="AlphaFoldDB" id="A0A0R3Q0Z1"/>
<proteinExistence type="predicted"/>
<evidence type="ECO:0000313" key="2">
    <source>
        <dbReference type="EMBL" id="VDM64220.1"/>
    </source>
</evidence>
<dbReference type="EMBL" id="UYYA01005134">
    <property type="protein sequence ID" value="VDM64220.1"/>
    <property type="molecule type" value="Genomic_DNA"/>
</dbReference>
<keyword evidence="3" id="KW-1185">Reference proteome</keyword>
<feature type="transmembrane region" description="Helical" evidence="1">
    <location>
        <begin position="306"/>
        <end position="325"/>
    </location>
</feature>
<keyword evidence="1" id="KW-0812">Transmembrane</keyword>
<keyword evidence="1" id="KW-0472">Membrane</keyword>
<organism evidence="4">
    <name type="scientific">Angiostrongylus costaricensis</name>
    <name type="common">Nematode worm</name>
    <dbReference type="NCBI Taxonomy" id="334426"/>
    <lineage>
        <taxon>Eukaryota</taxon>
        <taxon>Metazoa</taxon>
        <taxon>Ecdysozoa</taxon>
        <taxon>Nematoda</taxon>
        <taxon>Chromadorea</taxon>
        <taxon>Rhabditida</taxon>
        <taxon>Rhabditina</taxon>
        <taxon>Rhabditomorpha</taxon>
        <taxon>Strongyloidea</taxon>
        <taxon>Metastrongylidae</taxon>
        <taxon>Angiostrongylus</taxon>
    </lineage>
</organism>
<reference evidence="2 3" key="2">
    <citation type="submission" date="2018-11" db="EMBL/GenBank/DDBJ databases">
        <authorList>
            <consortium name="Pathogen Informatics"/>
        </authorList>
    </citation>
    <scope>NUCLEOTIDE SEQUENCE [LARGE SCALE GENOMIC DNA]</scope>
    <source>
        <strain evidence="2 3">Costa Rica</strain>
    </source>
</reference>